<gene>
    <name evidence="1" type="ORF">EBN03_32315</name>
</gene>
<dbReference type="RefSeq" id="WP_122191967.1">
    <property type="nucleotide sequence ID" value="NZ_RFFH01000028.1"/>
</dbReference>
<dbReference type="Proteomes" id="UP000279275">
    <property type="component" value="Unassembled WGS sequence"/>
</dbReference>
<reference evidence="1 2" key="1">
    <citation type="submission" date="2018-10" db="EMBL/GenBank/DDBJ databases">
        <title>Isolation from cow dung.</title>
        <authorList>
            <person name="Ling L."/>
        </authorList>
    </citation>
    <scope>NUCLEOTIDE SEQUENCE [LARGE SCALE GENOMIC DNA]</scope>
    <source>
        <strain evidence="1 2">NEAU-LL90</strain>
    </source>
</reference>
<dbReference type="OrthoDB" id="3398673at2"/>
<sequence>MSNSTVIKFGDRWLEAYDVSRSVLLTETARVGEQWTGPAWLPQVLRHLRLTAGICDLAWLIDRDWPREGLDTLIRLLEAANQRLLRRGVITAAEARELWPADDQSRLTWQPGEVLPAESVVALGETVIALIRGTLPPDPPGAPHCYGSDRYRELVHPR</sequence>
<evidence type="ECO:0000313" key="2">
    <source>
        <dbReference type="Proteomes" id="UP000279275"/>
    </source>
</evidence>
<comment type="caution">
    <text evidence="1">The sequence shown here is derived from an EMBL/GenBank/DDBJ whole genome shotgun (WGS) entry which is preliminary data.</text>
</comment>
<dbReference type="AlphaFoldDB" id="A0A3M2KUM1"/>
<protein>
    <submittedName>
        <fullName evidence="1">Uncharacterized protein</fullName>
    </submittedName>
</protein>
<proteinExistence type="predicted"/>
<dbReference type="EMBL" id="RFFH01000028">
    <property type="protein sequence ID" value="RMI27923.1"/>
    <property type="molecule type" value="Genomic_DNA"/>
</dbReference>
<keyword evidence="2" id="KW-1185">Reference proteome</keyword>
<evidence type="ECO:0000313" key="1">
    <source>
        <dbReference type="EMBL" id="RMI27923.1"/>
    </source>
</evidence>
<name>A0A3M2KUM1_9NOCA</name>
<accession>A0A3M2KUM1</accession>
<organism evidence="1 2">
    <name type="scientific">Nocardia stercoris</name>
    <dbReference type="NCBI Taxonomy" id="2483361"/>
    <lineage>
        <taxon>Bacteria</taxon>
        <taxon>Bacillati</taxon>
        <taxon>Actinomycetota</taxon>
        <taxon>Actinomycetes</taxon>
        <taxon>Mycobacteriales</taxon>
        <taxon>Nocardiaceae</taxon>
        <taxon>Nocardia</taxon>
    </lineage>
</organism>